<keyword evidence="2" id="KW-1185">Reference proteome</keyword>
<proteinExistence type="predicted"/>
<dbReference type="Proteomes" id="UP001589838">
    <property type="component" value="Unassembled WGS sequence"/>
</dbReference>
<evidence type="ECO:0000313" key="2">
    <source>
        <dbReference type="Proteomes" id="UP001589838"/>
    </source>
</evidence>
<evidence type="ECO:0000313" key="1">
    <source>
        <dbReference type="EMBL" id="MFC0473416.1"/>
    </source>
</evidence>
<dbReference type="Pfam" id="PF13046">
    <property type="entry name" value="DUF3906"/>
    <property type="match status" value="1"/>
</dbReference>
<dbReference type="RefSeq" id="WP_335959731.1">
    <property type="nucleotide sequence ID" value="NZ_JAXBLX010000007.1"/>
</dbReference>
<dbReference type="InterPro" id="IPR024998">
    <property type="entry name" value="DUF3906"/>
</dbReference>
<protein>
    <submittedName>
        <fullName evidence="1">DUF3906 family protein</fullName>
    </submittedName>
</protein>
<reference evidence="1 2" key="1">
    <citation type="submission" date="2024-09" db="EMBL/GenBank/DDBJ databases">
        <authorList>
            <person name="Sun Q."/>
            <person name="Mori K."/>
        </authorList>
    </citation>
    <scope>NUCLEOTIDE SEQUENCE [LARGE SCALE GENOMIC DNA]</scope>
    <source>
        <strain evidence="1 2">NCAIM B.02610</strain>
    </source>
</reference>
<comment type="caution">
    <text evidence="1">The sequence shown here is derived from an EMBL/GenBank/DDBJ whole genome shotgun (WGS) entry which is preliminary data.</text>
</comment>
<organism evidence="1 2">
    <name type="scientific">Halalkalibacter kiskunsagensis</name>
    <dbReference type="NCBI Taxonomy" id="1548599"/>
    <lineage>
        <taxon>Bacteria</taxon>
        <taxon>Bacillati</taxon>
        <taxon>Bacillota</taxon>
        <taxon>Bacilli</taxon>
        <taxon>Bacillales</taxon>
        <taxon>Bacillaceae</taxon>
        <taxon>Halalkalibacter</taxon>
    </lineage>
</organism>
<dbReference type="EMBL" id="JBHLUX010000093">
    <property type="protein sequence ID" value="MFC0473416.1"/>
    <property type="molecule type" value="Genomic_DNA"/>
</dbReference>
<accession>A0ABV6KNM6</accession>
<gene>
    <name evidence="1" type="ORF">ACFFHM_23640</name>
</gene>
<name>A0ABV6KNM6_9BACI</name>
<sequence length="67" mass="7710">MMQLFRFEVETDDERTLYVVVVAANEEAAFTTAEMEVEKHYLKLPTISSITLLEKKPVRKSTGFVVE</sequence>